<protein>
    <recommendedName>
        <fullName evidence="7">Orotidine-5'-phosphate decarboxylase</fullName>
        <ecNumber evidence="7">4.1.1.23</ecNumber>
    </recommendedName>
</protein>
<dbReference type="Proteomes" id="UP000004946">
    <property type="component" value="Chromosome"/>
</dbReference>
<dbReference type="EC" id="4.1.1.23" evidence="7"/>
<evidence type="ECO:0000256" key="4">
    <source>
        <dbReference type="ARBA" id="ARBA00022975"/>
    </source>
</evidence>
<evidence type="ECO:0000256" key="6">
    <source>
        <dbReference type="ARBA" id="ARBA00049157"/>
    </source>
</evidence>
<gene>
    <name evidence="10" type="primary">pyrF</name>
    <name evidence="10" type="ORF">HMPREF0620_0380</name>
</gene>
<dbReference type="CDD" id="cd04725">
    <property type="entry name" value="OMP_decarboxylase_like"/>
    <property type="match status" value="1"/>
</dbReference>
<keyword evidence="11" id="KW-1185">Reference proteome</keyword>
<dbReference type="InterPro" id="IPR011995">
    <property type="entry name" value="OMPdecase_type-2"/>
</dbReference>
<organism evidence="10 11">
    <name type="scientific">Parascardovia denticolens DSM 10105 = JCM 12538</name>
    <dbReference type="NCBI Taxonomy" id="864564"/>
    <lineage>
        <taxon>Bacteria</taxon>
        <taxon>Bacillati</taxon>
        <taxon>Actinomycetota</taxon>
        <taxon>Actinomycetes</taxon>
        <taxon>Bifidobacteriales</taxon>
        <taxon>Bifidobacteriaceae</taxon>
        <taxon>Parascardovia</taxon>
    </lineage>
</organism>
<comment type="pathway">
    <text evidence="1">Pyrimidine metabolism; UMP biosynthesis via de novo pathway; UMP from orotate: step 2/2.</text>
</comment>
<evidence type="ECO:0000256" key="5">
    <source>
        <dbReference type="ARBA" id="ARBA00023239"/>
    </source>
</evidence>
<dbReference type="SUPFAM" id="SSF51366">
    <property type="entry name" value="Ribulose-phoshate binding barrel"/>
    <property type="match status" value="1"/>
</dbReference>
<dbReference type="KEGG" id="pdo:PSDT_1214"/>
<dbReference type="EMBL" id="AEON01000001">
    <property type="protein sequence ID" value="EFT83375.1"/>
    <property type="molecule type" value="Genomic_DNA"/>
</dbReference>
<reference evidence="10 11" key="1">
    <citation type="submission" date="2010-12" db="EMBL/GenBank/DDBJ databases">
        <authorList>
            <person name="Muzny D."/>
            <person name="Qin X."/>
            <person name="Buhay C."/>
            <person name="Dugan-Rocha S."/>
            <person name="Ding Y."/>
            <person name="Chen G."/>
            <person name="Hawes A."/>
            <person name="Holder M."/>
            <person name="Jhangiani S."/>
            <person name="Johnson A."/>
            <person name="Khan Z."/>
            <person name="Li Z."/>
            <person name="Liu W."/>
            <person name="Liu X."/>
            <person name="Perez L."/>
            <person name="Shen H."/>
            <person name="Wang Q."/>
            <person name="Watt J."/>
            <person name="Xi L."/>
            <person name="Xin Y."/>
            <person name="Zhou J."/>
            <person name="Deng J."/>
            <person name="Jiang H."/>
            <person name="Liu Y."/>
            <person name="Qu J."/>
            <person name="Song X.-Z."/>
            <person name="Zhang L."/>
            <person name="Villasana D."/>
            <person name="Johnson A."/>
            <person name="Liu J."/>
            <person name="Liyanage D."/>
            <person name="Lorensuhewa L."/>
            <person name="Robinson T."/>
            <person name="Song A."/>
            <person name="Song B.-B."/>
            <person name="Dinh H."/>
            <person name="Thornton R."/>
            <person name="Coyle M."/>
            <person name="Francisco L."/>
            <person name="Jackson L."/>
            <person name="Javaid M."/>
            <person name="Korchina V."/>
            <person name="Kovar C."/>
            <person name="Mata R."/>
            <person name="Mathew T."/>
            <person name="Ngo R."/>
            <person name="Nguyen L."/>
            <person name="Nguyen N."/>
            <person name="Okwuonu G."/>
            <person name="Ongeri F."/>
            <person name="Pham C."/>
            <person name="Simmons D."/>
            <person name="Wilczek-Boney K."/>
            <person name="Hale W."/>
            <person name="Jakkamsetti A."/>
            <person name="Pham P."/>
            <person name="Ruth R."/>
            <person name="San Lucas F."/>
            <person name="Warren J."/>
            <person name="Zhang J."/>
            <person name="Zhao Z."/>
            <person name="Zhou C."/>
            <person name="Zhu D."/>
            <person name="Lee S."/>
            <person name="Bess C."/>
            <person name="Blankenburg K."/>
            <person name="Forbes L."/>
            <person name="Fu Q."/>
            <person name="Gubbala S."/>
            <person name="Hirani K."/>
            <person name="Jayaseelan J.C."/>
            <person name="Lara F."/>
            <person name="Munidasa M."/>
            <person name="Palculict T."/>
            <person name="Patil S."/>
            <person name="Pu L.-L."/>
            <person name="Saada N."/>
            <person name="Tang L."/>
            <person name="Weissenberger G."/>
            <person name="Zhu Y."/>
            <person name="Hemphill L."/>
            <person name="Shang Y."/>
            <person name="Youmans B."/>
            <person name="Ayvaz T."/>
            <person name="Ross M."/>
            <person name="Santibanez J."/>
            <person name="Aqrawi P."/>
            <person name="Gross S."/>
            <person name="Joshi V."/>
            <person name="Fowler G."/>
            <person name="Nazareth L."/>
            <person name="Reid J."/>
            <person name="Worley K."/>
            <person name="Petrosino J."/>
            <person name="Highlander S."/>
            <person name="Gibbs R."/>
        </authorList>
    </citation>
    <scope>NUCLEOTIDE SEQUENCE [LARGE SCALE GENOMIC DNA]</scope>
    <source>
        <strain evidence="10 11">DSM 10105</strain>
    </source>
</reference>
<evidence type="ECO:0000259" key="9">
    <source>
        <dbReference type="SMART" id="SM00934"/>
    </source>
</evidence>
<feature type="domain" description="Orotidine 5'-phosphate decarboxylase" evidence="9">
    <location>
        <begin position="45"/>
        <end position="299"/>
    </location>
</feature>
<evidence type="ECO:0000313" key="10">
    <source>
        <dbReference type="EMBL" id="EFT83375.1"/>
    </source>
</evidence>
<dbReference type="Gene3D" id="3.20.20.70">
    <property type="entry name" value="Aldolase class I"/>
    <property type="match status" value="1"/>
</dbReference>
<name>E6K0P4_PARDN</name>
<keyword evidence="3" id="KW-0210">Decarboxylase</keyword>
<comment type="similarity">
    <text evidence="2">Belongs to the OMP decarboxylase family. Type 2 subfamily.</text>
</comment>
<evidence type="ECO:0000256" key="3">
    <source>
        <dbReference type="ARBA" id="ARBA00022793"/>
    </source>
</evidence>
<evidence type="ECO:0000313" key="11">
    <source>
        <dbReference type="Proteomes" id="UP000004946"/>
    </source>
</evidence>
<proteinExistence type="inferred from homology"/>
<keyword evidence="4" id="KW-0665">Pyrimidine biosynthesis</keyword>
<evidence type="ECO:0000256" key="8">
    <source>
        <dbReference type="SAM" id="MobiDB-lite"/>
    </source>
</evidence>
<accession>E6K0P4</accession>
<dbReference type="PANTHER" id="PTHR43375">
    <property type="entry name" value="OROTIDINE 5'-PHOSPHATE DECARBOXYLASE"/>
    <property type="match status" value="1"/>
</dbReference>
<sequence length="334" mass="35954">MTPLSSSAPSRPAMDGTGRQTTRGNRARRQEFGLRLSDSMKEHGPICVGIDPHRRNLRDWGYQVSAEGAELFAMRMLQAVVGRCAAVKFMMPMFERYGSKGIAALERALYAARQLGLITIVDCMRGGLSTTLSSIADAYLKPNGPLYADAITLIPYYGFHSLNGLIEDALNEGHGVFIASLTSNPEAIDLQTSLRQQGEYKGETVAYGIARAAQDYNDGFQGMGSVGLVVGATIGHQMNLNGMSTASFTGPILSPGYGWQGANSKDLEMVFAGTHGNVLVTVARAIAAYGPDIPSLQKKITEYRDDIQTAFDDMEKRIAGGQTPAQIAQDMKEG</sequence>
<dbReference type="SMART" id="SM00934">
    <property type="entry name" value="OMPdecase"/>
    <property type="match status" value="1"/>
</dbReference>
<dbReference type="GO" id="GO:0006207">
    <property type="term" value="P:'de novo' pyrimidine nucleobase biosynthetic process"/>
    <property type="evidence" value="ECO:0007669"/>
    <property type="project" value="InterPro"/>
</dbReference>
<dbReference type="GO" id="GO:0004590">
    <property type="term" value="F:orotidine-5'-phosphate decarboxylase activity"/>
    <property type="evidence" value="ECO:0007669"/>
    <property type="project" value="UniProtKB-UniRule"/>
</dbReference>
<comment type="caution">
    <text evidence="10">The sequence shown here is derived from an EMBL/GenBank/DDBJ whole genome shotgun (WGS) entry which is preliminary data.</text>
</comment>
<feature type="region of interest" description="Disordered" evidence="8">
    <location>
        <begin position="1"/>
        <end position="28"/>
    </location>
</feature>
<dbReference type="HOGENOM" id="CLU_060704_0_0_11"/>
<dbReference type="InterPro" id="IPR013785">
    <property type="entry name" value="Aldolase_TIM"/>
</dbReference>
<dbReference type="AlphaFoldDB" id="E6K0P4"/>
<dbReference type="GO" id="GO:0044205">
    <property type="term" value="P:'de novo' UMP biosynthetic process"/>
    <property type="evidence" value="ECO:0007669"/>
    <property type="project" value="UniProtKB-UniPathway"/>
</dbReference>
<comment type="catalytic activity">
    <reaction evidence="6">
        <text>orotidine 5'-phosphate + H(+) = UMP + CO2</text>
        <dbReference type="Rhea" id="RHEA:11596"/>
        <dbReference type="ChEBI" id="CHEBI:15378"/>
        <dbReference type="ChEBI" id="CHEBI:16526"/>
        <dbReference type="ChEBI" id="CHEBI:57538"/>
        <dbReference type="ChEBI" id="CHEBI:57865"/>
        <dbReference type="EC" id="4.1.1.23"/>
    </reaction>
</comment>
<evidence type="ECO:0000256" key="1">
    <source>
        <dbReference type="ARBA" id="ARBA00004861"/>
    </source>
</evidence>
<dbReference type="UniPathway" id="UPA00070">
    <property type="reaction ID" value="UER00120"/>
</dbReference>
<dbReference type="PANTHER" id="PTHR43375:SF1">
    <property type="entry name" value="OROTIDINE 5'-PHOSPHATE DECARBOXYLASE"/>
    <property type="match status" value="1"/>
</dbReference>
<dbReference type="PATRIC" id="fig|864564.6.peg.1334"/>
<evidence type="ECO:0000256" key="2">
    <source>
        <dbReference type="ARBA" id="ARBA00008847"/>
    </source>
</evidence>
<dbReference type="Pfam" id="PF00215">
    <property type="entry name" value="OMPdecase"/>
    <property type="match status" value="1"/>
</dbReference>
<dbReference type="InterPro" id="IPR011060">
    <property type="entry name" value="RibuloseP-bd_barrel"/>
</dbReference>
<dbReference type="NCBIfam" id="TIGR02127">
    <property type="entry name" value="pyrF_sub2"/>
    <property type="match status" value="1"/>
</dbReference>
<dbReference type="InterPro" id="IPR001754">
    <property type="entry name" value="OMPdeCOase_dom"/>
</dbReference>
<keyword evidence="5 10" id="KW-0456">Lyase</keyword>
<evidence type="ECO:0000256" key="7">
    <source>
        <dbReference type="NCBIfam" id="TIGR02127"/>
    </source>
</evidence>
<dbReference type="eggNOG" id="COG0284">
    <property type="taxonomic scope" value="Bacteria"/>
</dbReference>